<dbReference type="InParanoid" id="A0A3Q7GWB6"/>
<dbReference type="Pfam" id="PF07727">
    <property type="entry name" value="RVT_2"/>
    <property type="match status" value="1"/>
</dbReference>
<proteinExistence type="predicted"/>
<dbReference type="PANTHER" id="PTHR11439">
    <property type="entry name" value="GAG-POL-RELATED RETROTRANSPOSON"/>
    <property type="match status" value="1"/>
</dbReference>
<evidence type="ECO:0000313" key="2">
    <source>
        <dbReference type="EnsemblPlants" id="Solyc04g050967.1.1"/>
    </source>
</evidence>
<dbReference type="OMA" id="TQVDITH"/>
<reference evidence="2" key="1">
    <citation type="journal article" date="2012" name="Nature">
        <title>The tomato genome sequence provides insights into fleshy fruit evolution.</title>
        <authorList>
            <consortium name="Tomato Genome Consortium"/>
        </authorList>
    </citation>
    <scope>NUCLEOTIDE SEQUENCE [LARGE SCALE GENOMIC DNA]</scope>
    <source>
        <strain evidence="2">cv. Heinz 1706</strain>
    </source>
</reference>
<keyword evidence="3" id="KW-1185">Reference proteome</keyword>
<dbReference type="EnsemblPlants" id="Solyc04g050967.1.1">
    <property type="protein sequence ID" value="Solyc04g050967.1.1"/>
    <property type="gene ID" value="Solyc04g050967.1"/>
</dbReference>
<name>A0A3Q7GWB6_SOLLC</name>
<protein>
    <recommendedName>
        <fullName evidence="1">Reverse transcriptase Ty1/copia-type domain-containing protein</fullName>
    </recommendedName>
</protein>
<dbReference type="InterPro" id="IPR013103">
    <property type="entry name" value="RVT_2"/>
</dbReference>
<organism evidence="2">
    <name type="scientific">Solanum lycopersicum</name>
    <name type="common">Tomato</name>
    <name type="synonym">Lycopersicon esculentum</name>
    <dbReference type="NCBI Taxonomy" id="4081"/>
    <lineage>
        <taxon>Eukaryota</taxon>
        <taxon>Viridiplantae</taxon>
        <taxon>Streptophyta</taxon>
        <taxon>Embryophyta</taxon>
        <taxon>Tracheophyta</taxon>
        <taxon>Spermatophyta</taxon>
        <taxon>Magnoliopsida</taxon>
        <taxon>eudicotyledons</taxon>
        <taxon>Gunneridae</taxon>
        <taxon>Pentapetalae</taxon>
        <taxon>asterids</taxon>
        <taxon>lamiids</taxon>
        <taxon>Solanales</taxon>
        <taxon>Solanaceae</taxon>
        <taxon>Solanoideae</taxon>
        <taxon>Solaneae</taxon>
        <taxon>Solanum</taxon>
        <taxon>Solanum subgen. Lycopersicon</taxon>
    </lineage>
</organism>
<sequence>MQSYGKFSGGWRELEDLRKRIAIPCGIKGQDKELISKLKKDLSKSFDMKDLGPTQQILGMKIVRERTKRKLWLSQEKYIERVLERFNMKSAKPVSTPLAMGSLMYAMVCTRPDIAHAIGVVSRFLENPGKEHREAVKWILGYLRGGAVSWQSKLQKCVTLSTIEAEYIAATKAGKEMVWLKRFLQKLGLHQK</sequence>
<evidence type="ECO:0000259" key="1">
    <source>
        <dbReference type="Pfam" id="PF07727"/>
    </source>
</evidence>
<dbReference type="Proteomes" id="UP000004994">
    <property type="component" value="Chromosome 4"/>
</dbReference>
<dbReference type="Gramene" id="Solyc04g050967.1.1">
    <property type="protein sequence ID" value="Solyc04g050967.1.1"/>
    <property type="gene ID" value="Solyc04g050967.1"/>
</dbReference>
<dbReference type="CDD" id="cd09272">
    <property type="entry name" value="RNase_HI_RT_Ty1"/>
    <property type="match status" value="1"/>
</dbReference>
<dbReference type="STRING" id="4081.A0A3Q7GWB6"/>
<dbReference type="AlphaFoldDB" id="A0A3Q7GWB6"/>
<accession>A0A3Q7GWB6</accession>
<reference evidence="2" key="2">
    <citation type="submission" date="2019-01" db="UniProtKB">
        <authorList>
            <consortium name="EnsemblPlants"/>
        </authorList>
    </citation>
    <scope>IDENTIFICATION</scope>
    <source>
        <strain evidence="2">cv. Heinz 1706</strain>
    </source>
</reference>
<feature type="domain" description="Reverse transcriptase Ty1/copia-type" evidence="1">
    <location>
        <begin position="27"/>
        <end position="98"/>
    </location>
</feature>
<dbReference type="PANTHER" id="PTHR11439:SF467">
    <property type="entry name" value="INTEGRASE CATALYTIC DOMAIN-CONTAINING PROTEIN"/>
    <property type="match status" value="1"/>
</dbReference>
<evidence type="ECO:0000313" key="3">
    <source>
        <dbReference type="Proteomes" id="UP000004994"/>
    </source>
</evidence>